<dbReference type="GO" id="GO:0017000">
    <property type="term" value="P:antibiotic biosynthetic process"/>
    <property type="evidence" value="ECO:0007669"/>
    <property type="project" value="InterPro"/>
</dbReference>
<evidence type="ECO:0000256" key="1">
    <source>
        <dbReference type="ARBA" id="ARBA00006586"/>
    </source>
</evidence>
<dbReference type="PANTHER" id="PTHR34218">
    <property type="entry name" value="PEPTIDASE S45 PENICILLIN AMIDASE"/>
    <property type="match status" value="1"/>
</dbReference>
<dbReference type="PIRSF" id="PIRSF001227">
    <property type="entry name" value="Pen_acylase"/>
    <property type="match status" value="1"/>
</dbReference>
<dbReference type="CDD" id="cd03747">
    <property type="entry name" value="Ntn_PGA_like"/>
    <property type="match status" value="1"/>
</dbReference>
<reference evidence="6 7" key="1">
    <citation type="submission" date="2018-01" db="EMBL/GenBank/DDBJ databases">
        <title>Draft genome sequence of Paucibacter aquatile CR182 isolated from freshwater of the Nakdong River.</title>
        <authorList>
            <person name="Choi A."/>
            <person name="Chung E.J."/>
        </authorList>
    </citation>
    <scope>NUCLEOTIDE SEQUENCE [LARGE SCALE GENOMIC DNA]</scope>
    <source>
        <strain evidence="6 7">CR182</strain>
    </source>
</reference>
<keyword evidence="2" id="KW-0378">Hydrolase</keyword>
<dbReference type="InterPro" id="IPR023343">
    <property type="entry name" value="Penicillin_amidase_dom1"/>
</dbReference>
<feature type="binding site" evidence="5">
    <location>
        <position position="354"/>
    </location>
    <ligand>
        <name>Ca(2+)</name>
        <dbReference type="ChEBI" id="CHEBI:29108"/>
    </ligand>
</feature>
<proteinExistence type="inferred from homology"/>
<keyword evidence="7" id="KW-1185">Reference proteome</keyword>
<dbReference type="PANTHER" id="PTHR34218:SF4">
    <property type="entry name" value="ACYL-HOMOSERINE LACTONE ACYLASE QUIP"/>
    <property type="match status" value="1"/>
</dbReference>
<dbReference type="OrthoDB" id="9760084at2"/>
<dbReference type="Gene3D" id="2.30.120.10">
    <property type="match status" value="1"/>
</dbReference>
<dbReference type="SUPFAM" id="SSF56235">
    <property type="entry name" value="N-terminal nucleophile aminohydrolases (Ntn hydrolases)"/>
    <property type="match status" value="1"/>
</dbReference>
<dbReference type="Proteomes" id="UP000235916">
    <property type="component" value="Unassembled WGS sequence"/>
</dbReference>
<evidence type="ECO:0000256" key="2">
    <source>
        <dbReference type="ARBA" id="ARBA00022801"/>
    </source>
</evidence>
<dbReference type="Gene3D" id="3.60.20.10">
    <property type="entry name" value="Glutamine Phosphoribosylpyrophosphate, subunit 1, domain 1"/>
    <property type="match status" value="1"/>
</dbReference>
<keyword evidence="3" id="KW-0865">Zymogen</keyword>
<organism evidence="6 7">
    <name type="scientific">Kinneretia aquatilis</name>
    <dbReference type="NCBI Taxonomy" id="2070761"/>
    <lineage>
        <taxon>Bacteria</taxon>
        <taxon>Pseudomonadati</taxon>
        <taxon>Pseudomonadota</taxon>
        <taxon>Betaproteobacteria</taxon>
        <taxon>Burkholderiales</taxon>
        <taxon>Sphaerotilaceae</taxon>
        <taxon>Roseateles</taxon>
    </lineage>
</organism>
<dbReference type="Pfam" id="PF01804">
    <property type="entry name" value="Penicil_amidase"/>
    <property type="match status" value="1"/>
</dbReference>
<dbReference type="GO" id="GO:0046872">
    <property type="term" value="F:metal ion binding"/>
    <property type="evidence" value="ECO:0007669"/>
    <property type="project" value="UniProtKB-KW"/>
</dbReference>
<dbReference type="EMBL" id="POSP01000001">
    <property type="protein sequence ID" value="PND40201.1"/>
    <property type="molecule type" value="Genomic_DNA"/>
</dbReference>
<dbReference type="InterPro" id="IPR014395">
    <property type="entry name" value="Pen/GL7ACA/AHL_acylase"/>
</dbReference>
<feature type="active site" description="Nucleophile" evidence="4">
    <location>
        <position position="275"/>
    </location>
</feature>
<dbReference type="RefSeq" id="WP_102766335.1">
    <property type="nucleotide sequence ID" value="NZ_POSP01000001.1"/>
</dbReference>
<dbReference type="InterPro" id="IPR029055">
    <property type="entry name" value="Ntn_hydrolases_N"/>
</dbReference>
<comment type="caution">
    <text evidence="6">The sequence shown here is derived from an EMBL/GenBank/DDBJ whole genome shotgun (WGS) entry which is preliminary data.</text>
</comment>
<keyword evidence="5" id="KW-0106">Calcium</keyword>
<evidence type="ECO:0000313" key="7">
    <source>
        <dbReference type="Proteomes" id="UP000235916"/>
    </source>
</evidence>
<dbReference type="GO" id="GO:0016811">
    <property type="term" value="F:hydrolase activity, acting on carbon-nitrogen (but not peptide) bonds, in linear amides"/>
    <property type="evidence" value="ECO:0007669"/>
    <property type="project" value="InterPro"/>
</dbReference>
<keyword evidence="5" id="KW-0479">Metal-binding</keyword>
<gene>
    <name evidence="6" type="ORF">C1O66_02120</name>
</gene>
<dbReference type="AlphaFoldDB" id="A0A2N8L3C2"/>
<evidence type="ECO:0000313" key="6">
    <source>
        <dbReference type="EMBL" id="PND40201.1"/>
    </source>
</evidence>
<dbReference type="InterPro" id="IPR002692">
    <property type="entry name" value="S45"/>
</dbReference>
<evidence type="ECO:0000256" key="3">
    <source>
        <dbReference type="ARBA" id="ARBA00023145"/>
    </source>
</evidence>
<comment type="similarity">
    <text evidence="1">Belongs to the peptidase S45 family.</text>
</comment>
<name>A0A2N8L3C2_9BURK</name>
<dbReference type="InterPro" id="IPR043147">
    <property type="entry name" value="Penicillin_amidase_A-knob"/>
</dbReference>
<accession>A0A2N8L3C2</accession>
<sequence>MSLSATPTLPSRPAAPRWRRWLRRSLLGLLLIAGLLAMTLWALLRASLPQLDGRIQLPGLSAPLSVARDSLGTAVLQGENRLDLARGLGFVHAQERFFEMDLSRRSAAGELAALFGPKAVERDQERRLHRLRARLSERLAGMSEADRALLQAYASGVNAGLAALRVRPWQYLLLRAEPQDWTPVDSLLVIGEMFSMLQSGGIQGGFERALLREKAGDTLFDWLHPRGGRWDAALDGSQLPPMPLPGPELLNLQKSAHKPEALARATSLDEAPVGSNNWAVAGSRTADGRAILADDMHLSLSVPSIWYRTQLQLGRGEGALRAAGLSLPGVPSLIVGSNGQVAWGFTNAYGQWFDWIALPAEIPAERLRVFNERIEVKGEPARALRVQVVDGAPIAKTLQGRRYALRWAAHQGEAYNLGLDQFLQARNVDEVLALAQRAGLPHQNLLVADRQGQIAWTVAGRLWSGSGLGERYARFQSLDSPARGWLAPADYPVIKNPSQGQLWTANNRQAAGAWGELIGDGGFDLGARAQQVRDRLSERPRHDEASLAAIQLDHEARFIKSWARRAESRLAASPAPTAAQAEALRLLQQWNGQAAADQAGYRLARSVRLRCLDALWDAWSRAALGKDLGDELQGDEKTRLGWKKNFEYSAVQALELRPAHLLPPGFSSWEAFELSQIDAAMAEMSQGSGKQRRPLAEATWGEANPARIQHVLSRAIPALSRWLDMPVEGMDGDGNLPQVMQQRHGQSQRLVVAPGHEAQGLLSMPGGQSGHPLSPYYGAGHADFMRARPTPLLAGPAKHQLEARP</sequence>
<comment type="cofactor">
    <cofactor evidence="5">
        <name>Ca(2+)</name>
        <dbReference type="ChEBI" id="CHEBI:29108"/>
    </cofactor>
    <text evidence="5">Binds 1 Ca(2+) ion per dimer.</text>
</comment>
<dbReference type="Gene3D" id="1.10.1400.10">
    <property type="match status" value="1"/>
</dbReference>
<dbReference type="InterPro" id="IPR043146">
    <property type="entry name" value="Penicillin_amidase_N_B-knob"/>
</dbReference>
<evidence type="ECO:0000256" key="4">
    <source>
        <dbReference type="PIRSR" id="PIRSR001227-1"/>
    </source>
</evidence>
<evidence type="ECO:0000256" key="5">
    <source>
        <dbReference type="PIRSR" id="PIRSR001227-2"/>
    </source>
</evidence>
<protein>
    <submittedName>
        <fullName evidence="6">Penicillin acylase family protein</fullName>
    </submittedName>
</protein>
<dbReference type="Gene3D" id="1.10.439.10">
    <property type="entry name" value="Penicillin Amidohydrolase, domain 1"/>
    <property type="match status" value="1"/>
</dbReference>